<evidence type="ECO:0008006" key="5">
    <source>
        <dbReference type="Google" id="ProtNLM"/>
    </source>
</evidence>
<sequence>MIFGVTRLNNFIEKFKDFLYDIIDYIIIISIIVIVIGIIGWRLDILFADNTVKTPIADSKVVDNNNNNNNTSIDNDTSKDIADTKDDAEINTPIQNDKQDSQTISNNPDKNINSDNTQNTKVITINIPKGSLGPAIADILLKEGLIDSKTEFLNRAKELKLDTKLKAGSFKIESNSSLDKIIKIIAGVL</sequence>
<reference evidence="4" key="1">
    <citation type="submission" date="2016-11" db="EMBL/GenBank/DDBJ databases">
        <authorList>
            <person name="Varghese N."/>
            <person name="Submissions S."/>
        </authorList>
    </citation>
    <scope>NUCLEOTIDE SEQUENCE [LARGE SCALE GENOMIC DNA]</scope>
    <source>
        <strain evidence="4">DSM 13643</strain>
    </source>
</reference>
<accession>A0A1M5USA3</accession>
<feature type="compositionally biased region" description="Polar residues" evidence="1">
    <location>
        <begin position="92"/>
        <end position="116"/>
    </location>
</feature>
<keyword evidence="2" id="KW-0472">Membrane</keyword>
<gene>
    <name evidence="3" type="ORF">SAMN02745135_01562</name>
</gene>
<evidence type="ECO:0000256" key="1">
    <source>
        <dbReference type="SAM" id="MobiDB-lite"/>
    </source>
</evidence>
<dbReference type="Proteomes" id="UP000183967">
    <property type="component" value="Unassembled WGS sequence"/>
</dbReference>
<keyword evidence="2" id="KW-0812">Transmembrane</keyword>
<feature type="region of interest" description="Disordered" evidence="1">
    <location>
        <begin position="59"/>
        <end position="116"/>
    </location>
</feature>
<dbReference type="Gene3D" id="3.30.1490.480">
    <property type="entry name" value="Endolytic murein transglycosylase"/>
    <property type="match status" value="1"/>
</dbReference>
<proteinExistence type="predicted"/>
<evidence type="ECO:0000256" key="2">
    <source>
        <dbReference type="SAM" id="Phobius"/>
    </source>
</evidence>
<dbReference type="EMBL" id="FQXO01000040">
    <property type="protein sequence ID" value="SHH65861.1"/>
    <property type="molecule type" value="Genomic_DNA"/>
</dbReference>
<dbReference type="AlphaFoldDB" id="A0A1M5USA3"/>
<evidence type="ECO:0000313" key="3">
    <source>
        <dbReference type="EMBL" id="SHH65861.1"/>
    </source>
</evidence>
<evidence type="ECO:0000313" key="4">
    <source>
        <dbReference type="Proteomes" id="UP000183967"/>
    </source>
</evidence>
<keyword evidence="4" id="KW-1185">Reference proteome</keyword>
<keyword evidence="2" id="KW-1133">Transmembrane helix</keyword>
<feature type="compositionally biased region" description="Low complexity" evidence="1">
    <location>
        <begin position="59"/>
        <end position="75"/>
    </location>
</feature>
<feature type="compositionally biased region" description="Basic and acidic residues" evidence="1">
    <location>
        <begin position="76"/>
        <end position="88"/>
    </location>
</feature>
<protein>
    <recommendedName>
        <fullName evidence="5">YceG-like family protein</fullName>
    </recommendedName>
</protein>
<organism evidence="3 4">
    <name type="scientific">Caloranaerobacter azorensis DSM 13643</name>
    <dbReference type="NCBI Taxonomy" id="1121264"/>
    <lineage>
        <taxon>Bacteria</taxon>
        <taxon>Bacillati</taxon>
        <taxon>Bacillota</taxon>
        <taxon>Tissierellia</taxon>
        <taxon>Tissierellales</taxon>
        <taxon>Thermohalobacteraceae</taxon>
        <taxon>Caloranaerobacter</taxon>
    </lineage>
</organism>
<feature type="transmembrane region" description="Helical" evidence="2">
    <location>
        <begin position="22"/>
        <end position="43"/>
    </location>
</feature>
<name>A0A1M5USA3_9FIRM</name>